<name>A0A913YS14_EXADI</name>
<evidence type="ECO:0000256" key="3">
    <source>
        <dbReference type="PROSITE-ProRule" id="PRU00221"/>
    </source>
</evidence>
<dbReference type="PRINTS" id="PR00320">
    <property type="entry name" value="GPROTEINBRPT"/>
</dbReference>
<dbReference type="FunFam" id="2.130.10.10:FF:000172">
    <property type="entry name" value="WD repeat domain 3"/>
    <property type="match status" value="1"/>
</dbReference>
<dbReference type="Proteomes" id="UP000887567">
    <property type="component" value="Unplaced"/>
</dbReference>
<evidence type="ECO:0000313" key="5">
    <source>
        <dbReference type="Proteomes" id="UP000887567"/>
    </source>
</evidence>
<feature type="repeat" description="WD" evidence="3">
    <location>
        <begin position="338"/>
        <end position="378"/>
    </location>
</feature>
<proteinExistence type="predicted"/>
<feature type="repeat" description="WD" evidence="3">
    <location>
        <begin position="600"/>
        <end position="632"/>
    </location>
</feature>
<dbReference type="InterPro" id="IPR011047">
    <property type="entry name" value="Quinoprotein_ADH-like_sf"/>
</dbReference>
<evidence type="ECO:0000313" key="4">
    <source>
        <dbReference type="EnsemblMetazoa" id="XP_028516911.1"/>
    </source>
</evidence>
<evidence type="ECO:0000256" key="2">
    <source>
        <dbReference type="ARBA" id="ARBA00022737"/>
    </source>
</evidence>
<dbReference type="RefSeq" id="XP_028516911.1">
    <property type="nucleotide sequence ID" value="XM_028661110.1"/>
</dbReference>
<dbReference type="GeneID" id="110245912"/>
<dbReference type="OrthoDB" id="407922at2759"/>
<evidence type="ECO:0000256" key="1">
    <source>
        <dbReference type="ARBA" id="ARBA00022574"/>
    </source>
</evidence>
<dbReference type="Gene3D" id="2.130.10.10">
    <property type="entry name" value="YVTN repeat-like/Quinoprotein amine dehydrogenase"/>
    <property type="match status" value="4"/>
</dbReference>
<dbReference type="Pfam" id="PF25173">
    <property type="entry name" value="Beta-prop_WDR3_1st"/>
    <property type="match status" value="1"/>
</dbReference>
<dbReference type="GO" id="GO:0032040">
    <property type="term" value="C:small-subunit processome"/>
    <property type="evidence" value="ECO:0007669"/>
    <property type="project" value="TreeGrafter"/>
</dbReference>
<feature type="repeat" description="WD" evidence="3">
    <location>
        <begin position="419"/>
        <end position="453"/>
    </location>
</feature>
<dbReference type="SMART" id="SM00320">
    <property type="entry name" value="WD40"/>
    <property type="match status" value="11"/>
</dbReference>
<dbReference type="FunFam" id="2.130.10.10:FF:000178">
    <property type="entry name" value="WD repeat domain 3"/>
    <property type="match status" value="1"/>
</dbReference>
<dbReference type="PANTHER" id="PTHR19853:SF0">
    <property type="entry name" value="WD REPEAT-CONTAINING PROTEIN 3"/>
    <property type="match status" value="1"/>
</dbReference>
<evidence type="ECO:0008006" key="6">
    <source>
        <dbReference type="Google" id="ProtNLM"/>
    </source>
</evidence>
<dbReference type="OMA" id="MNIPLTC"/>
<protein>
    <recommendedName>
        <fullName evidence="6">WD repeat-containing protein 3</fullName>
    </recommendedName>
</protein>
<dbReference type="PROSITE" id="PS50294">
    <property type="entry name" value="WD_REPEATS_REGION"/>
    <property type="match status" value="5"/>
</dbReference>
<dbReference type="CDD" id="cd00200">
    <property type="entry name" value="WD40"/>
    <property type="match status" value="2"/>
</dbReference>
<dbReference type="InterPro" id="IPR051570">
    <property type="entry name" value="TBC1_cilium_biogenesis"/>
</dbReference>
<dbReference type="PROSITE" id="PS50082">
    <property type="entry name" value="WD_REPEATS_2"/>
    <property type="match status" value="8"/>
</dbReference>
<feature type="repeat" description="WD" evidence="3">
    <location>
        <begin position="149"/>
        <end position="190"/>
    </location>
</feature>
<reference evidence="4" key="1">
    <citation type="submission" date="2022-11" db="UniProtKB">
        <authorList>
            <consortium name="EnsemblMetazoa"/>
        </authorList>
    </citation>
    <scope>IDENTIFICATION</scope>
</reference>
<dbReference type="SUPFAM" id="SSF50998">
    <property type="entry name" value="Quinoprotein alcohol dehydrogenase-like"/>
    <property type="match status" value="1"/>
</dbReference>
<dbReference type="InterPro" id="IPR015943">
    <property type="entry name" value="WD40/YVTN_repeat-like_dom_sf"/>
</dbReference>
<dbReference type="GO" id="GO:0030515">
    <property type="term" value="F:snoRNA binding"/>
    <property type="evidence" value="ECO:0007669"/>
    <property type="project" value="TreeGrafter"/>
</dbReference>
<dbReference type="PANTHER" id="PTHR19853">
    <property type="entry name" value="WD REPEAT CONTAINING PROTEIN 3 WDR3"/>
    <property type="match status" value="1"/>
</dbReference>
<keyword evidence="2" id="KW-0677">Repeat</keyword>
<accession>A0A913YS14</accession>
<feature type="repeat" description="WD" evidence="3">
    <location>
        <begin position="516"/>
        <end position="557"/>
    </location>
</feature>
<keyword evidence="1 3" id="KW-0853">WD repeat</keyword>
<feature type="repeat" description="WD" evidence="3">
    <location>
        <begin position="107"/>
        <end position="148"/>
    </location>
</feature>
<dbReference type="GO" id="GO:0030490">
    <property type="term" value="P:maturation of SSU-rRNA"/>
    <property type="evidence" value="ECO:0007669"/>
    <property type="project" value="TreeGrafter"/>
</dbReference>
<dbReference type="InterPro" id="IPR019775">
    <property type="entry name" value="WD40_repeat_CS"/>
</dbReference>
<dbReference type="InterPro" id="IPR001680">
    <property type="entry name" value="WD40_rpt"/>
</dbReference>
<dbReference type="EnsemblMetazoa" id="XM_028661110.1">
    <property type="protein sequence ID" value="XP_028516911.1"/>
    <property type="gene ID" value="LOC110245912"/>
</dbReference>
<dbReference type="GO" id="GO:0034388">
    <property type="term" value="C:Pwp2p-containing subcomplex of 90S preribosome"/>
    <property type="evidence" value="ECO:0007669"/>
    <property type="project" value="TreeGrafter"/>
</dbReference>
<sequence>MVLTKSYLRYEASGCFGIVGSLKANVLFVDGKRFGQKNTTRLAVCAALQDIVVWDTRKQEKVCVLKGGKYEITAMAIDGQQNNLAVGYDDGTIKIWSLTDGTSQVTFSGHKSAVSVLQFDYSGGLLASGGRDTDVIVWDIVSETGLYRFNGHKGMVTQCYFLKSKNILITSSKDMFVKMWDLDTQHCFLTLVGHRSEANRMSLLTWAHIVSSIAVSQTGQVLGCLGNDSQLELFRIASEEEINKTLQKRLKKTLKKQRKGDKPQDVQEQTVKRSVDDELVRIFTLKSSARIKAFDLYQQEGGTNIKLLLLLQNNAIEVHEIPMKGSIPKSTLTEFVKRPGHRSDIRTLSLSSDAMCVLSGSQESIKVWNRETRQCIRTMETGYALSSFFVPGDKHVIVGTKEGKIEIFDIAAGCLLETVDAHNGPVWSLSLASDKRGFVSGSGDCCAKFWEFELVTDENYSKSSKRLSIAHVQTLKLKEEVLCVKYSPNQKFLAVSLLDCTVKVFFADTLKFFLSLYGHKLPVMALDISSDSTLIVTGSADKNIKIWGLDFGDCHKSIFGHDDSIMSLQFISNTHYFMSVSKDRTLKYWDADKFEQIMVLQGHQGEVWCLAVSPNGEFVVTGSHDRSLRLWERTDEPLIIEEEREQEREAAYEQTLAQEPEAVIPGESESEAKKAGKKTMESVKAAEQLMEAIELFREETAKMVDYQAALKSNPKAVSHPVNPIL</sequence>
<feature type="repeat" description="WD" evidence="3">
    <location>
        <begin position="65"/>
        <end position="106"/>
    </location>
</feature>
<organism evidence="4 5">
    <name type="scientific">Exaiptasia diaphana</name>
    <name type="common">Tropical sea anemone</name>
    <name type="synonym">Aiptasia pulchella</name>
    <dbReference type="NCBI Taxonomy" id="2652724"/>
    <lineage>
        <taxon>Eukaryota</taxon>
        <taxon>Metazoa</taxon>
        <taxon>Cnidaria</taxon>
        <taxon>Anthozoa</taxon>
        <taxon>Hexacorallia</taxon>
        <taxon>Actiniaria</taxon>
        <taxon>Aiptasiidae</taxon>
        <taxon>Exaiptasia</taxon>
    </lineage>
</organism>
<dbReference type="AlphaFoldDB" id="A0A913YS14"/>
<dbReference type="KEGG" id="epa:110245912"/>
<feature type="repeat" description="WD" evidence="3">
    <location>
        <begin position="558"/>
        <end position="599"/>
    </location>
</feature>
<dbReference type="PROSITE" id="PS00678">
    <property type="entry name" value="WD_REPEATS_1"/>
    <property type="match status" value="2"/>
</dbReference>
<dbReference type="Pfam" id="PF25172">
    <property type="entry name" value="Beta-prop_WDR3_2nd"/>
    <property type="match status" value="1"/>
</dbReference>
<keyword evidence="5" id="KW-1185">Reference proteome</keyword>
<dbReference type="InterPro" id="IPR020472">
    <property type="entry name" value="WD40_PAC1"/>
</dbReference>